<dbReference type="Pfam" id="PF00010">
    <property type="entry name" value="HLH"/>
    <property type="match status" value="1"/>
</dbReference>
<dbReference type="SMART" id="SM00353">
    <property type="entry name" value="HLH"/>
    <property type="match status" value="1"/>
</dbReference>
<evidence type="ECO:0000313" key="3">
    <source>
        <dbReference type="EMBL" id="BAC81666.1"/>
    </source>
</evidence>
<dbReference type="CDD" id="cd11390">
    <property type="entry name" value="bHLH_TS"/>
    <property type="match status" value="1"/>
</dbReference>
<evidence type="ECO:0000259" key="2">
    <source>
        <dbReference type="PROSITE" id="PS50888"/>
    </source>
</evidence>
<dbReference type="Gene3D" id="4.10.280.10">
    <property type="entry name" value="Helix-loop-helix DNA-binding domain"/>
    <property type="match status" value="1"/>
</dbReference>
<proteinExistence type="evidence at transcript level"/>
<dbReference type="PANTHER" id="PTHR23349">
    <property type="entry name" value="BASIC HELIX-LOOP-HELIX TRANSCRIPTION FACTOR, TWIST"/>
    <property type="match status" value="1"/>
</dbReference>
<name>Q76EY2_CIOSA</name>
<evidence type="ECO:0000256" key="1">
    <source>
        <dbReference type="SAM" id="MobiDB-lite"/>
    </source>
</evidence>
<dbReference type="PANTHER" id="PTHR23349:SF72">
    <property type="entry name" value="HLH54F"/>
    <property type="match status" value="1"/>
</dbReference>
<dbReference type="AlphaFoldDB" id="Q76EY2"/>
<organism evidence="3">
    <name type="scientific">Ciona savignyi</name>
    <name type="common">Pacific transparent sea squirt</name>
    <dbReference type="NCBI Taxonomy" id="51511"/>
    <lineage>
        <taxon>Eukaryota</taxon>
        <taxon>Metazoa</taxon>
        <taxon>Chordata</taxon>
        <taxon>Tunicata</taxon>
        <taxon>Ascidiacea</taxon>
        <taxon>Phlebobranchia</taxon>
        <taxon>Cionidae</taxon>
        <taxon>Ciona</taxon>
    </lineage>
</organism>
<dbReference type="InterPro" id="IPR011598">
    <property type="entry name" value="bHLH_dom"/>
</dbReference>
<dbReference type="PROSITE" id="PS50888">
    <property type="entry name" value="BHLH"/>
    <property type="match status" value="1"/>
</dbReference>
<dbReference type="GO" id="GO:0000981">
    <property type="term" value="F:DNA-binding transcription factor activity, RNA polymerase II-specific"/>
    <property type="evidence" value="ECO:0007669"/>
    <property type="project" value="TreeGrafter"/>
</dbReference>
<accession>Q76EY2</accession>
<dbReference type="InterPro" id="IPR036638">
    <property type="entry name" value="HLH_DNA-bd_sf"/>
</dbReference>
<dbReference type="SUPFAM" id="SSF47459">
    <property type="entry name" value="HLH, helix-loop-helix DNA-binding domain"/>
    <property type="match status" value="1"/>
</dbReference>
<dbReference type="GO" id="GO:0046983">
    <property type="term" value="F:protein dimerization activity"/>
    <property type="evidence" value="ECO:0007669"/>
    <property type="project" value="InterPro"/>
</dbReference>
<sequence>MSDCPAKKSRRKKVEGKSKGTRSKRASTACAARPNAAIRERERLKVFNDSLEALQKVIPVNLPEGRKLHKKQTLQLACRYIEFLKAVLDGERDWSERRRFWCGSDEDLNMIEAIDAAASENGITPKKMPKTGTEPHSDVAINGAHGKNDPQNTFIRCSIIPTVPHFPRTHITPLLPQLSEVYPVANRPRPVGRVSDVTMTQQTSVDDVRETMEWKQKKMVAIKRESTEGFPVTGRDEYDMWPDIIDIISKPEPRF</sequence>
<feature type="domain" description="BHLH" evidence="2">
    <location>
        <begin position="31"/>
        <end position="84"/>
    </location>
</feature>
<reference evidence="3" key="1">
    <citation type="journal article" date="2003" name="Development">
        <title>A Twist-like bHLH gene is a downstream factor of an endogenous FGF and determines mesenchymal fate in the ascidian embryos.</title>
        <authorList>
            <person name="Imai K.S."/>
            <person name="Satoh N."/>
            <person name="Satou Y."/>
        </authorList>
    </citation>
    <scope>NUCLEOTIDE SEQUENCE</scope>
</reference>
<feature type="region of interest" description="Disordered" evidence="1">
    <location>
        <begin position="1"/>
        <end position="34"/>
    </location>
</feature>
<gene>
    <name evidence="3" type="primary">Cs-Kotato</name>
</gene>
<protein>
    <submittedName>
        <fullName evidence="3">Orphan basic helix-loop-helix factor Kotato</fullName>
    </submittedName>
</protein>
<dbReference type="InterPro" id="IPR050283">
    <property type="entry name" value="E-box_TF_Regulators"/>
</dbReference>
<feature type="compositionally biased region" description="Basic residues" evidence="1">
    <location>
        <begin position="7"/>
        <end position="25"/>
    </location>
</feature>
<dbReference type="EMBL" id="AB105882">
    <property type="protein sequence ID" value="BAC81666.1"/>
    <property type="molecule type" value="mRNA"/>
</dbReference>
<dbReference type="GO" id="GO:0000977">
    <property type="term" value="F:RNA polymerase II transcription regulatory region sequence-specific DNA binding"/>
    <property type="evidence" value="ECO:0007669"/>
    <property type="project" value="TreeGrafter"/>
</dbReference>
<dbReference type="GO" id="GO:0032502">
    <property type="term" value="P:developmental process"/>
    <property type="evidence" value="ECO:0007669"/>
    <property type="project" value="TreeGrafter"/>
</dbReference>